<evidence type="ECO:0000256" key="2">
    <source>
        <dbReference type="ARBA" id="ARBA00022741"/>
    </source>
</evidence>
<dbReference type="RefSeq" id="WP_008542052.1">
    <property type="nucleotide sequence ID" value="NZ_JH604948.1"/>
</dbReference>
<evidence type="ECO:0000313" key="7">
    <source>
        <dbReference type="EMBL" id="EHY31423.1"/>
    </source>
</evidence>
<protein>
    <recommendedName>
        <fullName evidence="5 6">Dephospho-CoA kinase</fullName>
        <ecNumber evidence="5 6">2.7.1.24</ecNumber>
    </recommendedName>
    <alternativeName>
        <fullName evidence="5">Dephosphocoenzyme A kinase</fullName>
    </alternativeName>
</protein>
<keyword evidence="2 5" id="KW-0547">Nucleotide-binding</keyword>
<gene>
    <name evidence="5" type="primary">coaE</name>
    <name evidence="7" type="ORF">HMPREF9440_01200</name>
</gene>
<dbReference type="OrthoDB" id="9812943at2"/>
<evidence type="ECO:0000256" key="1">
    <source>
        <dbReference type="ARBA" id="ARBA00009018"/>
    </source>
</evidence>
<dbReference type="Gene3D" id="3.40.50.300">
    <property type="entry name" value="P-loop containing nucleotide triphosphate hydrolases"/>
    <property type="match status" value="1"/>
</dbReference>
<evidence type="ECO:0000256" key="4">
    <source>
        <dbReference type="ARBA" id="ARBA00022993"/>
    </source>
</evidence>
<dbReference type="InterPro" id="IPR001977">
    <property type="entry name" value="Depp_CoAkinase"/>
</dbReference>
<keyword evidence="5" id="KW-0808">Transferase</keyword>
<keyword evidence="4 5" id="KW-0173">Coenzyme A biosynthesis</keyword>
<comment type="function">
    <text evidence="5">Catalyzes the phosphorylation of the 3'-hydroxyl group of dephosphocoenzyme A to form coenzyme A.</text>
</comment>
<comment type="catalytic activity">
    <reaction evidence="5">
        <text>3'-dephospho-CoA + ATP = ADP + CoA + H(+)</text>
        <dbReference type="Rhea" id="RHEA:18245"/>
        <dbReference type="ChEBI" id="CHEBI:15378"/>
        <dbReference type="ChEBI" id="CHEBI:30616"/>
        <dbReference type="ChEBI" id="CHEBI:57287"/>
        <dbReference type="ChEBI" id="CHEBI:57328"/>
        <dbReference type="ChEBI" id="CHEBI:456216"/>
        <dbReference type="EC" id="2.7.1.24"/>
    </reaction>
</comment>
<dbReference type="Pfam" id="PF01121">
    <property type="entry name" value="CoaE"/>
    <property type="match status" value="1"/>
</dbReference>
<evidence type="ECO:0000256" key="6">
    <source>
        <dbReference type="NCBIfam" id="TIGR00152"/>
    </source>
</evidence>
<accession>H3KEN6</accession>
<dbReference type="InterPro" id="IPR027417">
    <property type="entry name" value="P-loop_NTPase"/>
</dbReference>
<dbReference type="Proteomes" id="UP000004956">
    <property type="component" value="Unassembled WGS sequence"/>
</dbReference>
<dbReference type="AlphaFoldDB" id="H3KEN6"/>
<keyword evidence="8" id="KW-1185">Reference proteome</keyword>
<evidence type="ECO:0000256" key="3">
    <source>
        <dbReference type="ARBA" id="ARBA00022840"/>
    </source>
</evidence>
<dbReference type="GO" id="GO:0004140">
    <property type="term" value="F:dephospho-CoA kinase activity"/>
    <property type="evidence" value="ECO:0007669"/>
    <property type="project" value="UniProtKB-UniRule"/>
</dbReference>
<keyword evidence="5" id="KW-0963">Cytoplasm</keyword>
<comment type="pathway">
    <text evidence="5">Cofactor biosynthesis; coenzyme A biosynthesis; CoA from (R)-pantothenate: step 5/5.</text>
</comment>
<keyword evidence="5 7" id="KW-0418">Kinase</keyword>
<sequence length="198" mass="21544">MIRLGLTGGIGSGKSTAAAAFRKLGVPVVDADAVSRELTAPGGVAVPAIREAFGTEFVTEDGAMNRAAMRERFLSDPEAKKTLEAILHPMIRAQTEALMEAAKDAPLLVYDCPLLLEKPEWRKAVDQVLVIDLEPELQIERTMARSGLSRESVEGFMARQLPRAERLAAADHVIYNGSDPKTLEESVELLYNELTSEP</sequence>
<comment type="caution">
    <text evidence="7">The sequence shown here is derived from an EMBL/GenBank/DDBJ whole genome shotgun (WGS) entry which is preliminary data.</text>
</comment>
<comment type="similarity">
    <text evidence="1 5">Belongs to the CoaE family.</text>
</comment>
<dbReference type="GO" id="GO:0015937">
    <property type="term" value="P:coenzyme A biosynthetic process"/>
    <property type="evidence" value="ECO:0007669"/>
    <property type="project" value="UniProtKB-UniRule"/>
</dbReference>
<dbReference type="GO" id="GO:0005737">
    <property type="term" value="C:cytoplasm"/>
    <property type="evidence" value="ECO:0007669"/>
    <property type="project" value="UniProtKB-SubCell"/>
</dbReference>
<name>H3KEN6_9BURK</name>
<dbReference type="HAMAP" id="MF_00376">
    <property type="entry name" value="Dephospho_CoA_kinase"/>
    <property type="match status" value="1"/>
</dbReference>
<evidence type="ECO:0000256" key="5">
    <source>
        <dbReference type="HAMAP-Rule" id="MF_00376"/>
    </source>
</evidence>
<dbReference type="PANTHER" id="PTHR10695">
    <property type="entry name" value="DEPHOSPHO-COA KINASE-RELATED"/>
    <property type="match status" value="1"/>
</dbReference>
<proteinExistence type="inferred from homology"/>
<dbReference type="PANTHER" id="PTHR10695:SF46">
    <property type="entry name" value="BIFUNCTIONAL COENZYME A SYNTHASE-RELATED"/>
    <property type="match status" value="1"/>
</dbReference>
<organism evidence="7 8">
    <name type="scientific">Sutterella parvirubra YIT 11816</name>
    <dbReference type="NCBI Taxonomy" id="762967"/>
    <lineage>
        <taxon>Bacteria</taxon>
        <taxon>Pseudomonadati</taxon>
        <taxon>Pseudomonadota</taxon>
        <taxon>Betaproteobacteria</taxon>
        <taxon>Burkholderiales</taxon>
        <taxon>Sutterellaceae</taxon>
        <taxon>Sutterella</taxon>
    </lineage>
</organism>
<reference evidence="7 8" key="1">
    <citation type="submission" date="2011-11" db="EMBL/GenBank/DDBJ databases">
        <authorList>
            <person name="Weinstock G."/>
            <person name="Sodergren E."/>
            <person name="Clifton S."/>
            <person name="Fulton L."/>
            <person name="Fulton B."/>
            <person name="Courtney L."/>
            <person name="Fronick C."/>
            <person name="Harrison M."/>
            <person name="Strong C."/>
            <person name="Farmer C."/>
            <person name="Delahaunty K."/>
            <person name="Markovic C."/>
            <person name="Hall O."/>
            <person name="Minx P."/>
            <person name="Tomlinson C."/>
            <person name="Mitreva M."/>
            <person name="Hou S."/>
            <person name="Chen J."/>
            <person name="Wollam A."/>
            <person name="Pepin K.H."/>
            <person name="Johnson M."/>
            <person name="Bhonagiri V."/>
            <person name="Zhang X."/>
            <person name="Suruliraj S."/>
            <person name="Warren W."/>
            <person name="Chinwalla A."/>
            <person name="Mardis E.R."/>
            <person name="Wilson R.K."/>
        </authorList>
    </citation>
    <scope>NUCLEOTIDE SEQUENCE [LARGE SCALE GENOMIC DNA]</scope>
    <source>
        <strain evidence="7 8">YIT 11816</strain>
    </source>
</reference>
<dbReference type="NCBIfam" id="TIGR00152">
    <property type="entry name" value="dephospho-CoA kinase"/>
    <property type="match status" value="1"/>
</dbReference>
<dbReference type="SUPFAM" id="SSF52540">
    <property type="entry name" value="P-loop containing nucleoside triphosphate hydrolases"/>
    <property type="match status" value="1"/>
</dbReference>
<feature type="binding site" evidence="5">
    <location>
        <begin position="11"/>
        <end position="16"/>
    </location>
    <ligand>
        <name>ATP</name>
        <dbReference type="ChEBI" id="CHEBI:30616"/>
    </ligand>
</feature>
<dbReference type="PATRIC" id="fig|762967.3.peg.948"/>
<dbReference type="STRING" id="762967.HMPREF9440_01200"/>
<keyword evidence="3 5" id="KW-0067">ATP-binding</keyword>
<dbReference type="GO" id="GO:0005524">
    <property type="term" value="F:ATP binding"/>
    <property type="evidence" value="ECO:0007669"/>
    <property type="project" value="UniProtKB-UniRule"/>
</dbReference>
<dbReference type="EC" id="2.7.1.24" evidence="5 6"/>
<dbReference type="UniPathway" id="UPA00241">
    <property type="reaction ID" value="UER00356"/>
</dbReference>
<dbReference type="EMBL" id="AFBQ01000163">
    <property type="protein sequence ID" value="EHY31423.1"/>
    <property type="molecule type" value="Genomic_DNA"/>
</dbReference>
<comment type="subcellular location">
    <subcellularLocation>
        <location evidence="5">Cytoplasm</location>
    </subcellularLocation>
</comment>
<dbReference type="CDD" id="cd02022">
    <property type="entry name" value="DPCK"/>
    <property type="match status" value="1"/>
</dbReference>
<evidence type="ECO:0000313" key="8">
    <source>
        <dbReference type="Proteomes" id="UP000004956"/>
    </source>
</evidence>
<dbReference type="PROSITE" id="PS51219">
    <property type="entry name" value="DPCK"/>
    <property type="match status" value="1"/>
</dbReference>
<dbReference type="HOGENOM" id="CLU_057180_1_2_4"/>